<protein>
    <recommendedName>
        <fullName evidence="6">Protein kinase domain-containing protein</fullName>
    </recommendedName>
</protein>
<dbReference type="GO" id="GO:0004672">
    <property type="term" value="F:protein kinase activity"/>
    <property type="evidence" value="ECO:0007669"/>
    <property type="project" value="InterPro"/>
</dbReference>
<dbReference type="PROSITE" id="PS50011">
    <property type="entry name" value="PROTEIN_KINASE_DOM"/>
    <property type="match status" value="1"/>
</dbReference>
<dbReference type="EMBL" id="KQ965739">
    <property type="protein sequence ID" value="KXS19210.1"/>
    <property type="molecule type" value="Genomic_DNA"/>
</dbReference>
<feature type="binding site" evidence="5">
    <location>
        <position position="195"/>
    </location>
    <ligand>
        <name>ATP</name>
        <dbReference type="ChEBI" id="CHEBI:30616"/>
    </ligand>
</feature>
<dbReference type="OrthoDB" id="5337378at2759"/>
<keyword evidence="1" id="KW-0808">Transferase</keyword>
<proteinExistence type="predicted"/>
<sequence length="238" mass="26903">MLPTRMELANRSASSSFHSGSPATFFSVGLLNFGRRDSDVLSQSPIAPPILSPAAELTLRFSQGQEATDIPFLRNRLSRRSTFLSQDSQELSAGYINDDGQRDERARSKSPLSHITLATSYPRFLDNAYFKKLRNQFDCATWVDDADECMQQAEWGDSGDYFEQYFTVIGQLGRGSFASAFQVLSRIDGQMYAIKRTAHPYIGHKDRLAKLEEVEILWKVANNDHCVKLISAWEQRGF</sequence>
<dbReference type="InterPro" id="IPR011009">
    <property type="entry name" value="Kinase-like_dom_sf"/>
</dbReference>
<keyword evidence="2 5" id="KW-0547">Nucleotide-binding</keyword>
<dbReference type="SUPFAM" id="SSF56112">
    <property type="entry name" value="Protein kinase-like (PK-like)"/>
    <property type="match status" value="1"/>
</dbReference>
<dbReference type="AlphaFoldDB" id="A0A139AR33"/>
<dbReference type="PANTHER" id="PTHR11042">
    <property type="entry name" value="EUKARYOTIC TRANSLATION INITIATION FACTOR 2-ALPHA KINASE EIF2-ALPHA KINASE -RELATED"/>
    <property type="match status" value="1"/>
</dbReference>
<dbReference type="GO" id="GO:0005634">
    <property type="term" value="C:nucleus"/>
    <property type="evidence" value="ECO:0007669"/>
    <property type="project" value="TreeGrafter"/>
</dbReference>
<dbReference type="InterPro" id="IPR050339">
    <property type="entry name" value="CC_SR_Kinase"/>
</dbReference>
<evidence type="ECO:0000256" key="4">
    <source>
        <dbReference type="ARBA" id="ARBA00022840"/>
    </source>
</evidence>
<dbReference type="InterPro" id="IPR000719">
    <property type="entry name" value="Prot_kinase_dom"/>
</dbReference>
<dbReference type="InterPro" id="IPR017441">
    <property type="entry name" value="Protein_kinase_ATP_BS"/>
</dbReference>
<dbReference type="PANTHER" id="PTHR11042:SF190">
    <property type="entry name" value="MITOSIS INHIBITOR PROTEIN KINASE MIK1"/>
    <property type="match status" value="1"/>
</dbReference>
<evidence type="ECO:0000313" key="8">
    <source>
        <dbReference type="Proteomes" id="UP000070544"/>
    </source>
</evidence>
<evidence type="ECO:0000313" key="7">
    <source>
        <dbReference type="EMBL" id="KXS19210.1"/>
    </source>
</evidence>
<dbReference type="Proteomes" id="UP000070544">
    <property type="component" value="Unassembled WGS sequence"/>
</dbReference>
<dbReference type="GO" id="GO:0005524">
    <property type="term" value="F:ATP binding"/>
    <property type="evidence" value="ECO:0007669"/>
    <property type="project" value="UniProtKB-UniRule"/>
</dbReference>
<organism evidence="7 8">
    <name type="scientific">Gonapodya prolifera (strain JEL478)</name>
    <name type="common">Monoblepharis prolifera</name>
    <dbReference type="NCBI Taxonomy" id="1344416"/>
    <lineage>
        <taxon>Eukaryota</taxon>
        <taxon>Fungi</taxon>
        <taxon>Fungi incertae sedis</taxon>
        <taxon>Chytridiomycota</taxon>
        <taxon>Chytridiomycota incertae sedis</taxon>
        <taxon>Monoblepharidomycetes</taxon>
        <taxon>Monoblepharidales</taxon>
        <taxon>Gonapodyaceae</taxon>
        <taxon>Gonapodya</taxon>
    </lineage>
</organism>
<gene>
    <name evidence="7" type="ORF">M427DRAFT_152702</name>
</gene>
<feature type="domain" description="Protein kinase" evidence="6">
    <location>
        <begin position="166"/>
        <end position="238"/>
    </location>
</feature>
<dbReference type="STRING" id="1344416.A0A139AR33"/>
<name>A0A139AR33_GONPJ</name>
<evidence type="ECO:0000256" key="5">
    <source>
        <dbReference type="PROSITE-ProRule" id="PRU10141"/>
    </source>
</evidence>
<reference evidence="7 8" key="1">
    <citation type="journal article" date="2015" name="Genome Biol. Evol.">
        <title>Phylogenomic analyses indicate that early fungi evolved digesting cell walls of algal ancestors of land plants.</title>
        <authorList>
            <person name="Chang Y."/>
            <person name="Wang S."/>
            <person name="Sekimoto S."/>
            <person name="Aerts A.L."/>
            <person name="Choi C."/>
            <person name="Clum A."/>
            <person name="LaButti K.M."/>
            <person name="Lindquist E.A."/>
            <person name="Yee Ngan C."/>
            <person name="Ohm R.A."/>
            <person name="Salamov A.A."/>
            <person name="Grigoriev I.V."/>
            <person name="Spatafora J.W."/>
            <person name="Berbee M.L."/>
        </authorList>
    </citation>
    <scope>NUCLEOTIDE SEQUENCE [LARGE SCALE GENOMIC DNA]</scope>
    <source>
        <strain evidence="7 8">JEL478</strain>
    </source>
</reference>
<feature type="non-terminal residue" evidence="7">
    <location>
        <position position="238"/>
    </location>
</feature>
<keyword evidence="4 5" id="KW-0067">ATP-binding</keyword>
<evidence type="ECO:0000256" key="3">
    <source>
        <dbReference type="ARBA" id="ARBA00022777"/>
    </source>
</evidence>
<evidence type="ECO:0000256" key="1">
    <source>
        <dbReference type="ARBA" id="ARBA00022679"/>
    </source>
</evidence>
<dbReference type="Gene3D" id="3.30.200.20">
    <property type="entry name" value="Phosphorylase Kinase, domain 1"/>
    <property type="match status" value="1"/>
</dbReference>
<dbReference type="GO" id="GO:0005737">
    <property type="term" value="C:cytoplasm"/>
    <property type="evidence" value="ECO:0007669"/>
    <property type="project" value="TreeGrafter"/>
</dbReference>
<evidence type="ECO:0000259" key="6">
    <source>
        <dbReference type="PROSITE" id="PS50011"/>
    </source>
</evidence>
<keyword evidence="8" id="KW-1185">Reference proteome</keyword>
<dbReference type="PROSITE" id="PS00107">
    <property type="entry name" value="PROTEIN_KINASE_ATP"/>
    <property type="match status" value="1"/>
</dbReference>
<accession>A0A139AR33</accession>
<dbReference type="GO" id="GO:0110031">
    <property type="term" value="P:negative regulation of G2/MI transition of meiotic cell cycle"/>
    <property type="evidence" value="ECO:0007669"/>
    <property type="project" value="TreeGrafter"/>
</dbReference>
<evidence type="ECO:0000256" key="2">
    <source>
        <dbReference type="ARBA" id="ARBA00022741"/>
    </source>
</evidence>
<keyword evidence="3" id="KW-0418">Kinase</keyword>